<dbReference type="SUPFAM" id="SSF56219">
    <property type="entry name" value="DNase I-like"/>
    <property type="match status" value="1"/>
</dbReference>
<dbReference type="AlphaFoldDB" id="A0ABC9WSI2"/>
<evidence type="ECO:0000313" key="3">
    <source>
        <dbReference type="Proteomes" id="UP001623348"/>
    </source>
</evidence>
<keyword evidence="3" id="KW-1185">Reference proteome</keyword>
<sequence>MGDTVVGVYYRPPDQQEEVDEAFYRQLEVASRSQALVFMGNFNHPDICWKGNTARHTQSRRFLQSTDDNFLTQVVEKPMRRGVLLDLVLTNKEGLVGDVKVGDSLGCSDHEMVEFRNLCGRKREISRITTLDFRRANFGLFRDLLGRIPWVRALEGVH</sequence>
<dbReference type="InterPro" id="IPR036691">
    <property type="entry name" value="Endo/exonu/phosph_ase_sf"/>
</dbReference>
<accession>A0ABC9WSI2</accession>
<dbReference type="PANTHER" id="PTHR33395:SF22">
    <property type="entry name" value="REVERSE TRANSCRIPTASE DOMAIN-CONTAINING PROTEIN"/>
    <property type="match status" value="1"/>
</dbReference>
<dbReference type="Proteomes" id="UP001623348">
    <property type="component" value="Unassembled WGS sequence"/>
</dbReference>
<dbReference type="EMBL" id="BAAFJT010000004">
    <property type="protein sequence ID" value="GAB0188288.1"/>
    <property type="molecule type" value="Genomic_DNA"/>
</dbReference>
<dbReference type="Gene3D" id="3.60.10.10">
    <property type="entry name" value="Endonuclease/exonuclease/phosphatase"/>
    <property type="match status" value="1"/>
</dbReference>
<gene>
    <name evidence="2" type="ORF">GRJ2_001294100</name>
</gene>
<dbReference type="InterPro" id="IPR005135">
    <property type="entry name" value="Endo/exonuclease/phosphatase"/>
</dbReference>
<name>A0ABC9WSI2_GRUJA</name>
<reference evidence="2 3" key="1">
    <citation type="submission" date="2024-06" db="EMBL/GenBank/DDBJ databases">
        <title>The draft genome of Grus japonensis, version 3.</title>
        <authorList>
            <person name="Nabeshima K."/>
            <person name="Suzuki S."/>
            <person name="Onuma M."/>
        </authorList>
    </citation>
    <scope>NUCLEOTIDE SEQUENCE [LARGE SCALE GENOMIC DNA]</scope>
    <source>
        <strain evidence="2 3">451A</strain>
    </source>
</reference>
<protein>
    <recommendedName>
        <fullName evidence="1">Endonuclease/exonuclease/phosphatase domain-containing protein</fullName>
    </recommendedName>
</protein>
<proteinExistence type="predicted"/>
<organism evidence="2 3">
    <name type="scientific">Grus japonensis</name>
    <name type="common">Japanese crane</name>
    <name type="synonym">Red-crowned crane</name>
    <dbReference type="NCBI Taxonomy" id="30415"/>
    <lineage>
        <taxon>Eukaryota</taxon>
        <taxon>Metazoa</taxon>
        <taxon>Chordata</taxon>
        <taxon>Craniata</taxon>
        <taxon>Vertebrata</taxon>
        <taxon>Euteleostomi</taxon>
        <taxon>Archelosauria</taxon>
        <taxon>Archosauria</taxon>
        <taxon>Dinosauria</taxon>
        <taxon>Saurischia</taxon>
        <taxon>Theropoda</taxon>
        <taxon>Coelurosauria</taxon>
        <taxon>Aves</taxon>
        <taxon>Neognathae</taxon>
        <taxon>Neoaves</taxon>
        <taxon>Gruiformes</taxon>
        <taxon>Gruidae</taxon>
        <taxon>Grus</taxon>
    </lineage>
</organism>
<feature type="domain" description="Endonuclease/exonuclease/phosphatase" evidence="1">
    <location>
        <begin position="6"/>
        <end position="113"/>
    </location>
</feature>
<dbReference type="Pfam" id="PF14529">
    <property type="entry name" value="Exo_endo_phos_2"/>
    <property type="match status" value="1"/>
</dbReference>
<comment type="caution">
    <text evidence="2">The sequence shown here is derived from an EMBL/GenBank/DDBJ whole genome shotgun (WGS) entry which is preliminary data.</text>
</comment>
<evidence type="ECO:0000259" key="1">
    <source>
        <dbReference type="Pfam" id="PF14529"/>
    </source>
</evidence>
<dbReference type="PANTHER" id="PTHR33395">
    <property type="entry name" value="TRANSCRIPTASE, PUTATIVE-RELATED-RELATED"/>
    <property type="match status" value="1"/>
</dbReference>
<evidence type="ECO:0000313" key="2">
    <source>
        <dbReference type="EMBL" id="GAB0188288.1"/>
    </source>
</evidence>